<evidence type="ECO:0000313" key="1">
    <source>
        <dbReference type="EMBL" id="KAI8560155.1"/>
    </source>
</evidence>
<comment type="caution">
    <text evidence="1">The sequence shown here is derived from an EMBL/GenBank/DDBJ whole genome shotgun (WGS) entry which is preliminary data.</text>
</comment>
<organism evidence="1 2">
    <name type="scientific">Rhododendron molle</name>
    <name type="common">Chinese azalea</name>
    <name type="synonym">Azalea mollis</name>
    <dbReference type="NCBI Taxonomy" id="49168"/>
    <lineage>
        <taxon>Eukaryota</taxon>
        <taxon>Viridiplantae</taxon>
        <taxon>Streptophyta</taxon>
        <taxon>Embryophyta</taxon>
        <taxon>Tracheophyta</taxon>
        <taxon>Spermatophyta</taxon>
        <taxon>Magnoliopsida</taxon>
        <taxon>eudicotyledons</taxon>
        <taxon>Gunneridae</taxon>
        <taxon>Pentapetalae</taxon>
        <taxon>asterids</taxon>
        <taxon>Ericales</taxon>
        <taxon>Ericaceae</taxon>
        <taxon>Ericoideae</taxon>
        <taxon>Rhodoreae</taxon>
        <taxon>Rhododendron</taxon>
    </lineage>
</organism>
<reference evidence="1" key="1">
    <citation type="submission" date="2022-02" db="EMBL/GenBank/DDBJ databases">
        <title>Plant Genome Project.</title>
        <authorList>
            <person name="Zhang R.-G."/>
        </authorList>
    </citation>
    <scope>NUCLEOTIDE SEQUENCE</scope>
    <source>
        <strain evidence="1">AT1</strain>
    </source>
</reference>
<evidence type="ECO:0000313" key="2">
    <source>
        <dbReference type="Proteomes" id="UP001062846"/>
    </source>
</evidence>
<dbReference type="EMBL" id="CM046391">
    <property type="protein sequence ID" value="KAI8560155.1"/>
    <property type="molecule type" value="Genomic_DNA"/>
</dbReference>
<gene>
    <name evidence="1" type="ORF">RHMOL_Rhmol04G0234000</name>
</gene>
<keyword evidence="2" id="KW-1185">Reference proteome</keyword>
<name>A0ACC0P3S3_RHOML</name>
<accession>A0ACC0P3S3</accession>
<sequence length="95" mass="10180">MVSSSQYSMGNRGILTLTTVWMASTMPALKMLCHLRTVEPRCDCFLTPTSCMELLVSGCNAFFFLESSGGTLPNSTLQANSSSSLIASASAWENS</sequence>
<dbReference type="Proteomes" id="UP001062846">
    <property type="component" value="Chromosome 4"/>
</dbReference>
<proteinExistence type="predicted"/>
<protein>
    <submittedName>
        <fullName evidence="1">Uncharacterized protein</fullName>
    </submittedName>
</protein>